<gene>
    <name evidence="2" type="ORF">Athai_55270</name>
</gene>
<dbReference type="EMBL" id="AP023355">
    <property type="protein sequence ID" value="BCJ38024.1"/>
    <property type="molecule type" value="Genomic_DNA"/>
</dbReference>
<dbReference type="InterPro" id="IPR036188">
    <property type="entry name" value="FAD/NAD-bd_sf"/>
</dbReference>
<dbReference type="Pfam" id="PF01494">
    <property type="entry name" value="FAD_binding_3"/>
    <property type="match status" value="1"/>
</dbReference>
<dbReference type="InterPro" id="IPR002938">
    <property type="entry name" value="FAD-bd"/>
</dbReference>
<evidence type="ECO:0000313" key="3">
    <source>
        <dbReference type="Proteomes" id="UP000611640"/>
    </source>
</evidence>
<protein>
    <submittedName>
        <fullName evidence="2">FAD-dependent oxidoreductase</fullName>
    </submittedName>
</protein>
<sequence>MPDVVVVGAGCAGAPTAMLLARAGYRVTLVDRARFPRDTLSTHYLQQPAVALLRDWGLLDAVHGTGCPHIARLRYRAGGVSIDGPLWTFDGIGYALGPRRYLLDQLLVEAAVAAGVDFRPGRRVTDLIVEDDRVAGVLLRAGTGAPERLRAPLVVGADGMRSVVAARAGAAVRVTDPPRTCVYYSYWPGVSDRFEIHEAPGRWIGVVPTNDGLTLVAAYFPQSEYPGVRRDAGAAYLAAVRDTAPDVQARMMAVQRAERLYGTGAQLNFFRQPVGAGWALVGDAGHHKDSLTARGITDAFHQARLLADSIGTGLDLGSPDRLRPALRRFADRRDELLRDEYQHTLTLARLELPPRRLASLRAVSEDPVRAGGFFRSLCGHPFQDRMRPP</sequence>
<keyword evidence="3" id="KW-1185">Reference proteome</keyword>
<dbReference type="PANTHER" id="PTHR42685:SF22">
    <property type="entry name" value="CONDITIONED MEDIUM FACTOR RECEPTOR 1"/>
    <property type="match status" value="1"/>
</dbReference>
<dbReference type="PANTHER" id="PTHR42685">
    <property type="entry name" value="GERANYLGERANYL DIPHOSPHATE REDUCTASE"/>
    <property type="match status" value="1"/>
</dbReference>
<organism evidence="2 3">
    <name type="scientific">Actinocatenispora thailandica</name>
    <dbReference type="NCBI Taxonomy" id="227318"/>
    <lineage>
        <taxon>Bacteria</taxon>
        <taxon>Bacillati</taxon>
        <taxon>Actinomycetota</taxon>
        <taxon>Actinomycetes</taxon>
        <taxon>Micromonosporales</taxon>
        <taxon>Micromonosporaceae</taxon>
        <taxon>Actinocatenispora</taxon>
    </lineage>
</organism>
<dbReference type="Gene3D" id="3.50.50.60">
    <property type="entry name" value="FAD/NAD(P)-binding domain"/>
    <property type="match status" value="1"/>
</dbReference>
<evidence type="ECO:0000259" key="1">
    <source>
        <dbReference type="Pfam" id="PF01494"/>
    </source>
</evidence>
<dbReference type="RefSeq" id="WP_203964127.1">
    <property type="nucleotide sequence ID" value="NZ_AP023355.1"/>
</dbReference>
<dbReference type="InterPro" id="IPR050407">
    <property type="entry name" value="Geranylgeranyl_reductase"/>
</dbReference>
<reference evidence="2 3" key="1">
    <citation type="submission" date="2020-08" db="EMBL/GenBank/DDBJ databases">
        <title>Whole genome shotgun sequence of Actinocatenispora thailandica NBRC 105041.</title>
        <authorList>
            <person name="Komaki H."/>
            <person name="Tamura T."/>
        </authorList>
    </citation>
    <scope>NUCLEOTIDE SEQUENCE [LARGE SCALE GENOMIC DNA]</scope>
    <source>
        <strain evidence="2 3">NBRC 105041</strain>
    </source>
</reference>
<proteinExistence type="predicted"/>
<dbReference type="AlphaFoldDB" id="A0A7R7DUD8"/>
<feature type="domain" description="FAD-binding" evidence="1">
    <location>
        <begin position="3"/>
        <end position="211"/>
    </location>
</feature>
<evidence type="ECO:0000313" key="2">
    <source>
        <dbReference type="EMBL" id="BCJ38024.1"/>
    </source>
</evidence>
<dbReference type="PRINTS" id="PR00420">
    <property type="entry name" value="RNGMNOXGNASE"/>
</dbReference>
<name>A0A7R7DUD8_9ACTN</name>
<dbReference type="SUPFAM" id="SSF51905">
    <property type="entry name" value="FAD/NAD(P)-binding domain"/>
    <property type="match status" value="1"/>
</dbReference>
<dbReference type="KEGG" id="atl:Athai_55270"/>
<dbReference type="GO" id="GO:0071949">
    <property type="term" value="F:FAD binding"/>
    <property type="evidence" value="ECO:0007669"/>
    <property type="project" value="InterPro"/>
</dbReference>
<accession>A0A7R7DUD8</accession>
<dbReference type="Proteomes" id="UP000611640">
    <property type="component" value="Chromosome"/>
</dbReference>